<proteinExistence type="predicted"/>
<keyword evidence="3" id="KW-1185">Reference proteome</keyword>
<organism evidence="2 3">
    <name type="scientific">Methyloradius palustris</name>
    <dbReference type="NCBI Taxonomy" id="2778876"/>
    <lineage>
        <taxon>Bacteria</taxon>
        <taxon>Pseudomonadati</taxon>
        <taxon>Pseudomonadota</taxon>
        <taxon>Betaproteobacteria</taxon>
        <taxon>Nitrosomonadales</taxon>
        <taxon>Methylophilaceae</taxon>
        <taxon>Methyloradius</taxon>
    </lineage>
</organism>
<accession>A0A8D5G0A4</accession>
<keyword evidence="1" id="KW-0732">Signal</keyword>
<protein>
    <submittedName>
        <fullName evidence="2">Uncharacterized protein</fullName>
    </submittedName>
</protein>
<feature type="signal peptide" evidence="1">
    <location>
        <begin position="1"/>
        <end position="32"/>
    </location>
</feature>
<dbReference type="EMBL" id="AP024110">
    <property type="protein sequence ID" value="BCM24995.1"/>
    <property type="molecule type" value="Genomic_DNA"/>
</dbReference>
<dbReference type="RefSeq" id="WP_221765467.1">
    <property type="nucleotide sequence ID" value="NZ_AP024110.1"/>
</dbReference>
<feature type="chain" id="PRO_5034028426" evidence="1">
    <location>
        <begin position="33"/>
        <end position="253"/>
    </location>
</feature>
<evidence type="ECO:0000313" key="3">
    <source>
        <dbReference type="Proteomes" id="UP000826722"/>
    </source>
</evidence>
<evidence type="ECO:0000313" key="2">
    <source>
        <dbReference type="EMBL" id="BCM24995.1"/>
    </source>
</evidence>
<dbReference type="KEGG" id="mpau:ZMTM_12540"/>
<sequence length="253" mass="28276">MQPTFLLTHRFYPTIGKAFFIALQLVAFNAFADGSDEASDIQYKLTVSQYSAKQLSATDINLRAKFDQQSAWLAYYSETPADFKQARAGYERVDKWDLLKADSTIQVADYGFIGGSLTLELGGALHAIVGYGRTNLKPYDNINFDPNDSITYGAGFEFEEGKDIALYRVKDDRVMPGQQIDHLLLHYSVADKNKLTLDIFNKSGPADADGKSIAGTGAAISDEWAKYFIRLAYDPKVNFTQKNMSRISLGFYF</sequence>
<dbReference type="AlphaFoldDB" id="A0A8D5G0A4"/>
<dbReference type="Proteomes" id="UP000826722">
    <property type="component" value="Chromosome"/>
</dbReference>
<reference evidence="2" key="1">
    <citation type="journal article" date="2021" name="Arch. Microbiol.">
        <title>Methyloradius palustris gen. nov., sp. nov., a methanol-oxidizing bacterium isolated from snow.</title>
        <authorList>
            <person name="Miyadera T."/>
            <person name="Kojima H."/>
            <person name="Fukui M."/>
        </authorList>
    </citation>
    <scope>NUCLEOTIDE SEQUENCE</scope>
    <source>
        <strain evidence="2">Zm11</strain>
    </source>
</reference>
<evidence type="ECO:0000256" key="1">
    <source>
        <dbReference type="SAM" id="SignalP"/>
    </source>
</evidence>
<name>A0A8D5G0A4_9PROT</name>
<gene>
    <name evidence="2" type="ORF">ZMTM_12540</name>
</gene>